<reference evidence="2" key="1">
    <citation type="submission" date="2018-04" db="EMBL/GenBank/DDBJ databases">
        <title>Transcriptome assembly of Sipha flava.</title>
        <authorList>
            <person name="Scully E.D."/>
            <person name="Geib S.M."/>
            <person name="Palmer N.A."/>
            <person name="Koch K."/>
            <person name="Bradshaw J."/>
            <person name="Heng-Moss T."/>
            <person name="Sarath G."/>
        </authorList>
    </citation>
    <scope>NUCLEOTIDE SEQUENCE</scope>
</reference>
<evidence type="ECO:0000313" key="3">
    <source>
        <dbReference type="Proteomes" id="UP000694846"/>
    </source>
</evidence>
<name>A0A2S2R609_9HEMI</name>
<reference evidence="4" key="2">
    <citation type="submission" date="2025-04" db="UniProtKB">
        <authorList>
            <consortium name="RefSeq"/>
        </authorList>
    </citation>
    <scope>IDENTIFICATION</scope>
    <source>
        <tissue evidence="4">Whole body</tissue>
    </source>
</reference>
<evidence type="ECO:0000313" key="4">
    <source>
        <dbReference type="RefSeq" id="XP_025424468.1"/>
    </source>
</evidence>
<protein>
    <submittedName>
        <fullName evidence="4">Uncharacterized protein LOC112693562</fullName>
    </submittedName>
</protein>
<dbReference type="GeneID" id="112693562"/>
<accession>A0A2S2R609</accession>
<keyword evidence="3" id="KW-1185">Reference proteome</keyword>
<dbReference type="AlphaFoldDB" id="A0A2S2R609"/>
<evidence type="ECO:0000256" key="1">
    <source>
        <dbReference type="SAM" id="SignalP"/>
    </source>
</evidence>
<keyword evidence="1" id="KW-0732">Signal</keyword>
<dbReference type="Proteomes" id="UP000694846">
    <property type="component" value="Unplaced"/>
</dbReference>
<proteinExistence type="predicted"/>
<gene>
    <name evidence="4" type="primary">LOC112693562</name>
    <name evidence="2" type="ORF">g.32788</name>
</gene>
<feature type="chain" id="PRO_5044579364" evidence="1">
    <location>
        <begin position="21"/>
        <end position="168"/>
    </location>
</feature>
<organism evidence="2">
    <name type="scientific">Sipha flava</name>
    <name type="common">yellow sugarcane aphid</name>
    <dbReference type="NCBI Taxonomy" id="143950"/>
    <lineage>
        <taxon>Eukaryota</taxon>
        <taxon>Metazoa</taxon>
        <taxon>Ecdysozoa</taxon>
        <taxon>Arthropoda</taxon>
        <taxon>Hexapoda</taxon>
        <taxon>Insecta</taxon>
        <taxon>Pterygota</taxon>
        <taxon>Neoptera</taxon>
        <taxon>Paraneoptera</taxon>
        <taxon>Hemiptera</taxon>
        <taxon>Sternorrhyncha</taxon>
        <taxon>Aphidomorpha</taxon>
        <taxon>Aphidoidea</taxon>
        <taxon>Aphididae</taxon>
        <taxon>Sipha</taxon>
    </lineage>
</organism>
<feature type="signal peptide" evidence="1">
    <location>
        <begin position="1"/>
        <end position="20"/>
    </location>
</feature>
<dbReference type="EMBL" id="GGMS01016294">
    <property type="protein sequence ID" value="MBY85497.1"/>
    <property type="molecule type" value="Transcribed_RNA"/>
</dbReference>
<dbReference type="RefSeq" id="XP_025424468.1">
    <property type="nucleotide sequence ID" value="XM_025568683.1"/>
</dbReference>
<sequence>MKLSFFFLFVSSTLVAQISSHEVSEFEHVSKNIIHSVYHLLELPALELDNTVPGKSLKNNIKMLLLGFSIDGQWFGKEMNKFLNNLLTPEMKTIKESVLENLSSLSPVKSPAKAMMISRDLLNDSFYKLPEDIQFKVLSIGHDIDELLRQLKDKYVDYRELKKEHKTT</sequence>
<evidence type="ECO:0000313" key="2">
    <source>
        <dbReference type="EMBL" id="MBY85497.1"/>
    </source>
</evidence>
<dbReference type="OrthoDB" id="6628756at2759"/>